<dbReference type="EMBL" id="CAJNOB010000020">
    <property type="protein sequence ID" value="CAF0698423.1"/>
    <property type="molecule type" value="Genomic_DNA"/>
</dbReference>
<dbReference type="SUPFAM" id="SSF52540">
    <property type="entry name" value="P-loop containing nucleoside triphosphate hydrolases"/>
    <property type="match status" value="1"/>
</dbReference>
<dbReference type="InterPro" id="IPR050764">
    <property type="entry name" value="CbbQ/NirQ/NorQ/GpvN"/>
</dbReference>
<dbReference type="PANTHER" id="PTHR42759:SF6">
    <property type="entry name" value="REGULATORY PROTEIN-RELATED"/>
    <property type="match status" value="1"/>
</dbReference>
<evidence type="ECO:0000256" key="1">
    <source>
        <dbReference type="SAM" id="MobiDB-lite"/>
    </source>
</evidence>
<proteinExistence type="predicted"/>
<accession>A0A8J2BM65</accession>
<reference evidence="3" key="1">
    <citation type="submission" date="2021-02" db="EMBL/GenBank/DDBJ databases">
        <authorList>
            <person name="Cremers G."/>
            <person name="Picone N."/>
        </authorList>
    </citation>
    <scope>NUCLEOTIDE SEQUENCE</scope>
    <source>
        <strain evidence="3">PQ17</strain>
    </source>
</reference>
<feature type="domain" description="AAA+ ATPase" evidence="2">
    <location>
        <begin position="65"/>
        <end position="207"/>
    </location>
</feature>
<dbReference type="GO" id="GO:0005524">
    <property type="term" value="F:ATP binding"/>
    <property type="evidence" value="ECO:0007669"/>
    <property type="project" value="InterPro"/>
</dbReference>
<dbReference type="InterPro" id="IPR003593">
    <property type="entry name" value="AAA+_ATPase"/>
</dbReference>
<dbReference type="SMART" id="SM00382">
    <property type="entry name" value="AAA"/>
    <property type="match status" value="1"/>
</dbReference>
<dbReference type="Gene3D" id="1.10.8.80">
    <property type="entry name" value="Magnesium chelatase subunit I, C-Terminal domain"/>
    <property type="match status" value="1"/>
</dbReference>
<sequence>MPVTETSGEDKSLAALSEQHRFYQRRIAGMIRRVRSIVVGQEEAVLRAIIGALSVFQPNPGGHAASGHSTLIGFPGTGKTTFASALARAMGGTFSRIQCTADLLPRDFTGYFVLKGQQVVFQPGPLFANVVLCDEYNRAPEKARSGVLQAKIEGFVSVSFGETHSFPLPKPNIILMTINPAEEGELYPIGEADNDRSLFQIFFPPLSEGERLELLERAERFLKGQDEEKEPPLQPEEFETIRFFIWENVYASPLLKRYIVRLTDIEQLETTLDPVRQELERALQVHIPKLFIGYLAERPALGLLGAAKVVAFLRGTDFIRGKPRVSLSVLPQDVRLVFADVLRHRIRLSEELASVTTLASRWLWEKKLPPPLRRKFRGLQGLLSRDLVVDFLLWEALQRLPDVQPEDFAEGPPKEQPEDENDREWVVG</sequence>
<dbReference type="AlphaFoldDB" id="A0A8J2BM65"/>
<dbReference type="GO" id="GO:0016887">
    <property type="term" value="F:ATP hydrolysis activity"/>
    <property type="evidence" value="ECO:0007669"/>
    <property type="project" value="InterPro"/>
</dbReference>
<dbReference type="Gene3D" id="3.40.50.300">
    <property type="entry name" value="P-loop containing nucleotide triphosphate hydrolases"/>
    <property type="match status" value="1"/>
</dbReference>
<name>A0A8J2BM65_9BACT</name>
<organism evidence="3 4">
    <name type="scientific">Candidatus Methylacidithermus pantelleriae</name>
    <dbReference type="NCBI Taxonomy" id="2744239"/>
    <lineage>
        <taxon>Bacteria</taxon>
        <taxon>Pseudomonadati</taxon>
        <taxon>Verrucomicrobiota</taxon>
        <taxon>Methylacidiphilae</taxon>
        <taxon>Methylacidiphilales</taxon>
        <taxon>Methylacidiphilaceae</taxon>
        <taxon>Candidatus Methylacidithermus</taxon>
    </lineage>
</organism>
<dbReference type="InterPro" id="IPR011703">
    <property type="entry name" value="ATPase_AAA-3"/>
</dbReference>
<dbReference type="PANTHER" id="PTHR42759">
    <property type="entry name" value="MOXR FAMILY PROTEIN"/>
    <property type="match status" value="1"/>
</dbReference>
<dbReference type="RefSeq" id="WP_174583311.1">
    <property type="nucleotide sequence ID" value="NZ_CAJNOB010000020.1"/>
</dbReference>
<dbReference type="Pfam" id="PF07726">
    <property type="entry name" value="AAA_3"/>
    <property type="match status" value="1"/>
</dbReference>
<evidence type="ECO:0000259" key="2">
    <source>
        <dbReference type="SMART" id="SM00382"/>
    </source>
</evidence>
<comment type="caution">
    <text evidence="3">The sequence shown here is derived from an EMBL/GenBank/DDBJ whole genome shotgun (WGS) entry which is preliminary data.</text>
</comment>
<dbReference type="Proteomes" id="UP000663859">
    <property type="component" value="Unassembled WGS sequence"/>
</dbReference>
<gene>
    <name evidence="3" type="ORF">MPNT_270012</name>
</gene>
<dbReference type="InterPro" id="IPR027417">
    <property type="entry name" value="P-loop_NTPase"/>
</dbReference>
<evidence type="ECO:0000313" key="4">
    <source>
        <dbReference type="Proteomes" id="UP000663859"/>
    </source>
</evidence>
<feature type="region of interest" description="Disordered" evidence="1">
    <location>
        <begin position="404"/>
        <end position="428"/>
    </location>
</feature>
<evidence type="ECO:0000313" key="3">
    <source>
        <dbReference type="EMBL" id="CAF0698423.1"/>
    </source>
</evidence>
<keyword evidence="4" id="KW-1185">Reference proteome</keyword>
<protein>
    <submittedName>
        <fullName evidence="3">Putative MoxR-like ATPase</fullName>
    </submittedName>
</protein>